<dbReference type="Proteomes" id="UP000198519">
    <property type="component" value="Unassembled WGS sequence"/>
</dbReference>
<protein>
    <recommendedName>
        <fullName evidence="1">DUF4123 domain-containing protein</fullName>
    </recommendedName>
</protein>
<reference evidence="3" key="1">
    <citation type="submission" date="2016-10" db="EMBL/GenBank/DDBJ databases">
        <authorList>
            <person name="Varghese N."/>
            <person name="Submissions S."/>
        </authorList>
    </citation>
    <scope>NUCLEOTIDE SEQUENCE [LARGE SCALE GENOMIC DNA]</scope>
    <source>
        <strain evidence="3">CGMCC 1.7061</strain>
    </source>
</reference>
<accession>A0A1I4NK95</accession>
<dbReference type="AlphaFoldDB" id="A0A1I4NK95"/>
<dbReference type="Pfam" id="PF13503">
    <property type="entry name" value="DUF4123"/>
    <property type="match status" value="1"/>
</dbReference>
<feature type="domain" description="DUF4123" evidence="1">
    <location>
        <begin position="24"/>
        <end position="142"/>
    </location>
</feature>
<sequence>MPERGAFRRCLEAELEQAGEGASLYLVLSGTSEGEPVRHFYEQDGLIARPLFLGTAYSGWHEVMPYLAQIDPMSGFLDWIEETEWGDWGWAAVSMLSFDDLFGHLQSLIKIRMPDQREVFFRYWDARFFGPLLSYLDDQSLAAMMGPVKVAIMPGGQPYQHSGLLPVEKQEPSPWFQLTPEVERQLSGLCWHQLVDATLAELHRINGSPLLSWPPEVARLKVERQLRRLSRGQPITELSQPDLAHLHQCLLQEARKASPIRSSTV</sequence>
<organism evidence="2 3">
    <name type="scientific">Marinobacter zhejiangensis</name>
    <dbReference type="NCBI Taxonomy" id="488535"/>
    <lineage>
        <taxon>Bacteria</taxon>
        <taxon>Pseudomonadati</taxon>
        <taxon>Pseudomonadota</taxon>
        <taxon>Gammaproteobacteria</taxon>
        <taxon>Pseudomonadales</taxon>
        <taxon>Marinobacteraceae</taxon>
        <taxon>Marinobacter</taxon>
    </lineage>
</organism>
<gene>
    <name evidence="2" type="ORF">SAMN04487963_1460</name>
</gene>
<keyword evidence="3" id="KW-1185">Reference proteome</keyword>
<dbReference type="STRING" id="488535.SAMN04487963_1460"/>
<dbReference type="EMBL" id="FOUE01000002">
    <property type="protein sequence ID" value="SFM15962.1"/>
    <property type="molecule type" value="Genomic_DNA"/>
</dbReference>
<evidence type="ECO:0000259" key="1">
    <source>
        <dbReference type="Pfam" id="PF13503"/>
    </source>
</evidence>
<dbReference type="InterPro" id="IPR025391">
    <property type="entry name" value="DUF4123"/>
</dbReference>
<evidence type="ECO:0000313" key="2">
    <source>
        <dbReference type="EMBL" id="SFM15962.1"/>
    </source>
</evidence>
<proteinExistence type="predicted"/>
<name>A0A1I4NK95_9GAMM</name>
<evidence type="ECO:0000313" key="3">
    <source>
        <dbReference type="Proteomes" id="UP000198519"/>
    </source>
</evidence>